<keyword evidence="2" id="KW-1185">Reference proteome</keyword>
<proteinExistence type="predicted"/>
<dbReference type="EMBL" id="CM046389">
    <property type="protein sequence ID" value="KAI8569818.1"/>
    <property type="molecule type" value="Genomic_DNA"/>
</dbReference>
<accession>A0ACC0PYG4</accession>
<protein>
    <submittedName>
        <fullName evidence="1">Uncharacterized protein</fullName>
    </submittedName>
</protein>
<reference evidence="1" key="1">
    <citation type="submission" date="2022-02" db="EMBL/GenBank/DDBJ databases">
        <title>Plant Genome Project.</title>
        <authorList>
            <person name="Zhang R.-G."/>
        </authorList>
    </citation>
    <scope>NUCLEOTIDE SEQUENCE</scope>
    <source>
        <strain evidence="1">AT1</strain>
    </source>
</reference>
<name>A0ACC0PYG4_RHOML</name>
<evidence type="ECO:0000313" key="1">
    <source>
        <dbReference type="EMBL" id="KAI8569818.1"/>
    </source>
</evidence>
<dbReference type="Proteomes" id="UP001062846">
    <property type="component" value="Chromosome 2"/>
</dbReference>
<comment type="caution">
    <text evidence="1">The sequence shown here is derived from an EMBL/GenBank/DDBJ whole genome shotgun (WGS) entry which is preliminary data.</text>
</comment>
<gene>
    <name evidence="1" type="ORF">RHMOL_Rhmol02G0305900</name>
</gene>
<organism evidence="1 2">
    <name type="scientific">Rhododendron molle</name>
    <name type="common">Chinese azalea</name>
    <name type="synonym">Azalea mollis</name>
    <dbReference type="NCBI Taxonomy" id="49168"/>
    <lineage>
        <taxon>Eukaryota</taxon>
        <taxon>Viridiplantae</taxon>
        <taxon>Streptophyta</taxon>
        <taxon>Embryophyta</taxon>
        <taxon>Tracheophyta</taxon>
        <taxon>Spermatophyta</taxon>
        <taxon>Magnoliopsida</taxon>
        <taxon>eudicotyledons</taxon>
        <taxon>Gunneridae</taxon>
        <taxon>Pentapetalae</taxon>
        <taxon>asterids</taxon>
        <taxon>Ericales</taxon>
        <taxon>Ericaceae</taxon>
        <taxon>Ericoideae</taxon>
        <taxon>Rhodoreae</taxon>
        <taxon>Rhododendron</taxon>
    </lineage>
</organism>
<evidence type="ECO:0000313" key="2">
    <source>
        <dbReference type="Proteomes" id="UP001062846"/>
    </source>
</evidence>
<sequence>MPIWWVGEESTAWVMGIIHFVFRMFFLVLGRIGEESDKMTRMPEQGYSGKGILCVALDFALEAEQDTDEVYARITLVPEQDDTNKETPTQELIAKDLHGREWPFKHIFRGQPRRHLLATGWSAFVTSKRLVVGDSFVFLRGENGELRVGVRRAARQQCTMPSSVISSQSTHLRDLAAASHAVATRTFFVVSNKPRFTGTIVGVEDLSAHWENSKWRSLRKAEDEELAARLLEGSLKVENG</sequence>